<feature type="compositionally biased region" description="Polar residues" evidence="9">
    <location>
        <begin position="363"/>
        <end position="385"/>
    </location>
</feature>
<organism evidence="11 12">
    <name type="scientific">Tritrichomonas musculus</name>
    <dbReference type="NCBI Taxonomy" id="1915356"/>
    <lineage>
        <taxon>Eukaryota</taxon>
        <taxon>Metamonada</taxon>
        <taxon>Parabasalia</taxon>
        <taxon>Tritrichomonadida</taxon>
        <taxon>Tritrichomonadidae</taxon>
        <taxon>Tritrichomonas</taxon>
    </lineage>
</organism>
<keyword evidence="12" id="KW-1185">Reference proteome</keyword>
<evidence type="ECO:0000256" key="5">
    <source>
        <dbReference type="ARBA" id="ARBA00022777"/>
    </source>
</evidence>
<proteinExistence type="predicted"/>
<dbReference type="Gene3D" id="1.10.510.10">
    <property type="entry name" value="Transferase(Phosphotransferase) domain 1"/>
    <property type="match status" value="1"/>
</dbReference>
<evidence type="ECO:0000256" key="8">
    <source>
        <dbReference type="ARBA" id="ARBA00048679"/>
    </source>
</evidence>
<comment type="catalytic activity">
    <reaction evidence="7">
        <text>L-threonyl-[protein] + ATP = O-phospho-L-threonyl-[protein] + ADP + H(+)</text>
        <dbReference type="Rhea" id="RHEA:46608"/>
        <dbReference type="Rhea" id="RHEA-COMP:11060"/>
        <dbReference type="Rhea" id="RHEA-COMP:11605"/>
        <dbReference type="ChEBI" id="CHEBI:15378"/>
        <dbReference type="ChEBI" id="CHEBI:30013"/>
        <dbReference type="ChEBI" id="CHEBI:30616"/>
        <dbReference type="ChEBI" id="CHEBI:61977"/>
        <dbReference type="ChEBI" id="CHEBI:456216"/>
        <dbReference type="EC" id="2.7.11.1"/>
    </reaction>
</comment>
<feature type="compositionally biased region" description="Polar residues" evidence="9">
    <location>
        <begin position="304"/>
        <end position="313"/>
    </location>
</feature>
<feature type="compositionally biased region" description="Low complexity" evidence="9">
    <location>
        <begin position="428"/>
        <end position="442"/>
    </location>
</feature>
<accession>A0ABR2KBJ6</accession>
<evidence type="ECO:0000256" key="9">
    <source>
        <dbReference type="SAM" id="MobiDB-lite"/>
    </source>
</evidence>
<dbReference type="EC" id="2.7.11.1" evidence="1"/>
<evidence type="ECO:0000313" key="12">
    <source>
        <dbReference type="Proteomes" id="UP001470230"/>
    </source>
</evidence>
<feature type="region of interest" description="Disordered" evidence="9">
    <location>
        <begin position="304"/>
        <end position="544"/>
    </location>
</feature>
<sequence>MSFVNKITSTINSIASGISGSTININGKSVTVGEKIADGGYGFIYRATDSSGKVYALKALQAPDEDHYQDILREYEIQKRCADHPNIVNVYGMTSHPQTRQATILMEFCTDDLIKHMNAAFKQGFDDHTIVEVFTQVCEAVNHIHTLDPPVIHRDLKPENVLRNNGKWKLCDFGSATTRVYTLKTNQERNEASDDLEKNTTALYRAPEMCDLYRRQPINTKADVWALGCILFKLCTFKDAFSDGSNLQILNVKYQWPQNKNVNQKFKDIVKYIFNTNPTNRPSARDVLGELYKQFPEWVDSKWQQENTSNSQAAEPFNPFGSPQSKPPQQTQNQQPFDPFGNSGEQQAVRGPPRKQQEEFNPFGNSASQPIHNSPSRKQPPQQSAFPHRSPQEPFNPFGDASNEKPSTFNPFGNSSNEQPSTFNPFESNNSNNNLIDSYDNNSNDDGDGGTFDPFAQLTAKPQQQQLKSSSQDLFDGQPPSGDGASAPFNPFGDSSQPVEMTFNPFEISNNTASNPQQAPPAPVHKPPHLGNSDPFGAGVPNKSYGSTDDGISLLGGEKLANDSFDSSADFSSFGQPHITDQVKNQSHPSSSLLDSGGFSDMTKLSSSISKIDPRRALKDPDGLATEILSLKSESEISDALYSISNSLKPEESLNFFLHLLHQSGTNGSKIATIIPVQQTQQSSKNQQITPLSALTNLLASRKSFMNTFPMFEGNFALTNFLRANRANPVPIGQPPICVDAVKSLLEHIDLAIALMRCAPNEDAAEEAYESYQVTAFLLARLKVAKVKEGYTVSTAIPRFRNQHGQLKRAFSNVNLQIRFPPEPFDFNDDNFLKRIRPPQSKV</sequence>
<feature type="region of interest" description="Disordered" evidence="9">
    <location>
        <begin position="572"/>
        <end position="598"/>
    </location>
</feature>
<keyword evidence="6" id="KW-0067">ATP-binding</keyword>
<dbReference type="PANTHER" id="PTHR22967:SF57">
    <property type="entry name" value="AUXILIN, ISOFORM A-RELATED"/>
    <property type="match status" value="1"/>
</dbReference>
<feature type="compositionally biased region" description="Low complexity" evidence="9">
    <location>
        <begin position="463"/>
        <end position="472"/>
    </location>
</feature>
<dbReference type="SUPFAM" id="SSF56112">
    <property type="entry name" value="Protein kinase-like (PK-like)"/>
    <property type="match status" value="1"/>
</dbReference>
<comment type="catalytic activity">
    <reaction evidence="8">
        <text>L-seryl-[protein] + ATP = O-phospho-L-seryl-[protein] + ADP + H(+)</text>
        <dbReference type="Rhea" id="RHEA:17989"/>
        <dbReference type="Rhea" id="RHEA-COMP:9863"/>
        <dbReference type="Rhea" id="RHEA-COMP:11604"/>
        <dbReference type="ChEBI" id="CHEBI:15378"/>
        <dbReference type="ChEBI" id="CHEBI:29999"/>
        <dbReference type="ChEBI" id="CHEBI:30616"/>
        <dbReference type="ChEBI" id="CHEBI:83421"/>
        <dbReference type="ChEBI" id="CHEBI:456216"/>
        <dbReference type="EC" id="2.7.11.1"/>
    </reaction>
</comment>
<name>A0ABR2KBJ6_9EUKA</name>
<keyword evidence="4" id="KW-0547">Nucleotide-binding</keyword>
<keyword evidence="5 11" id="KW-0418">Kinase</keyword>
<comment type="caution">
    <text evidence="11">The sequence shown here is derived from an EMBL/GenBank/DDBJ whole genome shotgun (WGS) entry which is preliminary data.</text>
</comment>
<evidence type="ECO:0000256" key="2">
    <source>
        <dbReference type="ARBA" id="ARBA00022527"/>
    </source>
</evidence>
<dbReference type="Pfam" id="PF00069">
    <property type="entry name" value="Pkinase"/>
    <property type="match status" value="1"/>
</dbReference>
<dbReference type="Proteomes" id="UP001470230">
    <property type="component" value="Unassembled WGS sequence"/>
</dbReference>
<dbReference type="GO" id="GO:0016301">
    <property type="term" value="F:kinase activity"/>
    <property type="evidence" value="ECO:0007669"/>
    <property type="project" value="UniProtKB-KW"/>
</dbReference>
<dbReference type="InterPro" id="IPR011009">
    <property type="entry name" value="Kinase-like_dom_sf"/>
</dbReference>
<evidence type="ECO:0000256" key="1">
    <source>
        <dbReference type="ARBA" id="ARBA00012513"/>
    </source>
</evidence>
<keyword evidence="2" id="KW-0723">Serine/threonine-protein kinase</keyword>
<evidence type="ECO:0000256" key="3">
    <source>
        <dbReference type="ARBA" id="ARBA00022679"/>
    </source>
</evidence>
<gene>
    <name evidence="11" type="ORF">M9Y10_039569</name>
</gene>
<evidence type="ECO:0000256" key="6">
    <source>
        <dbReference type="ARBA" id="ARBA00022840"/>
    </source>
</evidence>
<protein>
    <recommendedName>
        <fullName evidence="1">non-specific serine/threonine protein kinase</fullName>
        <ecNumber evidence="1">2.7.11.1</ecNumber>
    </recommendedName>
</protein>
<feature type="compositionally biased region" description="Polar residues" evidence="9">
    <location>
        <begin position="404"/>
        <end position="427"/>
    </location>
</feature>
<evidence type="ECO:0000313" key="11">
    <source>
        <dbReference type="EMBL" id="KAK8888490.1"/>
    </source>
</evidence>
<evidence type="ECO:0000259" key="10">
    <source>
        <dbReference type="PROSITE" id="PS50011"/>
    </source>
</evidence>
<dbReference type="EMBL" id="JAPFFF010000006">
    <property type="protein sequence ID" value="KAK8888490.1"/>
    <property type="molecule type" value="Genomic_DNA"/>
</dbReference>
<evidence type="ECO:0000256" key="4">
    <source>
        <dbReference type="ARBA" id="ARBA00022741"/>
    </source>
</evidence>
<dbReference type="InterPro" id="IPR000719">
    <property type="entry name" value="Prot_kinase_dom"/>
</dbReference>
<evidence type="ECO:0000256" key="7">
    <source>
        <dbReference type="ARBA" id="ARBA00047899"/>
    </source>
</evidence>
<dbReference type="SMART" id="SM00220">
    <property type="entry name" value="S_TKc"/>
    <property type="match status" value="1"/>
</dbReference>
<keyword evidence="3" id="KW-0808">Transferase</keyword>
<dbReference type="PROSITE" id="PS50011">
    <property type="entry name" value="PROTEIN_KINASE_DOM"/>
    <property type="match status" value="1"/>
</dbReference>
<feature type="compositionally biased region" description="Low complexity" evidence="9">
    <location>
        <begin position="323"/>
        <end position="339"/>
    </location>
</feature>
<reference evidence="11 12" key="1">
    <citation type="submission" date="2024-04" db="EMBL/GenBank/DDBJ databases">
        <title>Tritrichomonas musculus Genome.</title>
        <authorList>
            <person name="Alves-Ferreira E."/>
            <person name="Grigg M."/>
            <person name="Lorenzi H."/>
            <person name="Galac M."/>
        </authorList>
    </citation>
    <scope>NUCLEOTIDE SEQUENCE [LARGE SCALE GENOMIC DNA]</scope>
    <source>
        <strain evidence="11 12">EAF2021</strain>
    </source>
</reference>
<dbReference type="PANTHER" id="PTHR22967">
    <property type="entry name" value="SERINE/THREONINE PROTEIN KINASE"/>
    <property type="match status" value="1"/>
</dbReference>
<feature type="compositionally biased region" description="Polar residues" evidence="9">
    <location>
        <begin position="507"/>
        <end position="517"/>
    </location>
</feature>
<feature type="domain" description="Protein kinase" evidence="10">
    <location>
        <begin position="30"/>
        <end position="299"/>
    </location>
</feature>